<dbReference type="Proteomes" id="UP000054988">
    <property type="component" value="Unassembled WGS sequence"/>
</dbReference>
<sequence length="373" mass="42037">MLVSFLTTTPTKCPTSPRLSVQKSYMYQGRIRARFFSQLSSSLQTTVWSAKLRKLALKQQTNQVSSRFLGISDAFLSRFHPPRNEDDRKYPATVIRPPLYKNGIGGGSIGGPLPKTARSFIYMLVQALFLLTWVAFKSGILGTLSTATHIIANCPKQGNVWAALGRATEWDTSLFWEQVSYSAVAPQTPLNDEAYRRIHYPHCPIFARGTDLTTVFMTCKTPNTVAFAFVSISLFNMVLQLTLRYRITGPGSTSIANPSSNLLHPSDEIVAFLANQSVKATFFLQWRKLLLRSELYKGLPYQNRPIDVFEHRSPSFIYGWDMSSINAVYRTGPTMDGEDDDIGIMTIHSDYHYDVPFERADKVIARLSKMFGK</sequence>
<organism evidence="1 2">
    <name type="scientific">Moniliophthora roreri</name>
    <name type="common">Frosty pod rot fungus</name>
    <name type="synonym">Monilia roreri</name>
    <dbReference type="NCBI Taxonomy" id="221103"/>
    <lineage>
        <taxon>Eukaryota</taxon>
        <taxon>Fungi</taxon>
        <taxon>Dikarya</taxon>
        <taxon>Basidiomycota</taxon>
        <taxon>Agaricomycotina</taxon>
        <taxon>Agaricomycetes</taxon>
        <taxon>Agaricomycetidae</taxon>
        <taxon>Agaricales</taxon>
        <taxon>Marasmiineae</taxon>
        <taxon>Marasmiaceae</taxon>
        <taxon>Moniliophthora</taxon>
    </lineage>
</organism>
<comment type="caution">
    <text evidence="1">The sequence shown here is derived from an EMBL/GenBank/DDBJ whole genome shotgun (WGS) entry which is preliminary data.</text>
</comment>
<evidence type="ECO:0000313" key="1">
    <source>
        <dbReference type="EMBL" id="KTB41041.1"/>
    </source>
</evidence>
<dbReference type="EMBL" id="LATX01001519">
    <property type="protein sequence ID" value="KTB41041.1"/>
    <property type="molecule type" value="Genomic_DNA"/>
</dbReference>
<dbReference type="AlphaFoldDB" id="A0A0W0FXJ0"/>
<name>A0A0W0FXJ0_MONRR</name>
<gene>
    <name evidence="1" type="ORF">WG66_6384</name>
</gene>
<protein>
    <submittedName>
        <fullName evidence="1">Uncharacterized protein</fullName>
    </submittedName>
</protein>
<reference evidence="1 2" key="1">
    <citation type="submission" date="2015-12" db="EMBL/GenBank/DDBJ databases">
        <title>Draft genome sequence of Moniliophthora roreri, the causal agent of frosty pod rot of cacao.</title>
        <authorList>
            <person name="Aime M.C."/>
            <person name="Diaz-Valderrama J.R."/>
            <person name="Kijpornyongpan T."/>
            <person name="Phillips-Mora W."/>
        </authorList>
    </citation>
    <scope>NUCLEOTIDE SEQUENCE [LARGE SCALE GENOMIC DNA]</scope>
    <source>
        <strain evidence="1 2">MCA 2952</strain>
    </source>
</reference>
<accession>A0A0W0FXJ0</accession>
<proteinExistence type="predicted"/>
<evidence type="ECO:0000313" key="2">
    <source>
        <dbReference type="Proteomes" id="UP000054988"/>
    </source>
</evidence>